<keyword evidence="1" id="KW-0812">Transmembrane</keyword>
<evidence type="ECO:0000313" key="3">
    <source>
        <dbReference type="EMBL" id="EUB63029.1"/>
    </source>
</evidence>
<keyword evidence="4" id="KW-1185">Reference proteome</keyword>
<proteinExistence type="predicted"/>
<keyword evidence="2" id="KW-0732">Signal</keyword>
<dbReference type="OrthoDB" id="6219663at2759"/>
<dbReference type="KEGG" id="egl:EGR_02123"/>
<evidence type="ECO:0000256" key="2">
    <source>
        <dbReference type="SAM" id="SignalP"/>
    </source>
</evidence>
<dbReference type="STRING" id="6210.W6V909"/>
<feature type="chain" id="PRO_5004885828" description="EGF-like domain-containing protein" evidence="2">
    <location>
        <begin position="23"/>
        <end position="409"/>
    </location>
</feature>
<comment type="caution">
    <text evidence="3">The sequence shown here is derived from an EMBL/GenBank/DDBJ whole genome shotgun (WGS) entry which is preliminary data.</text>
</comment>
<gene>
    <name evidence="3" type="ORF">EGR_02123</name>
</gene>
<evidence type="ECO:0000256" key="1">
    <source>
        <dbReference type="SAM" id="Phobius"/>
    </source>
</evidence>
<keyword evidence="1" id="KW-0472">Membrane</keyword>
<protein>
    <recommendedName>
        <fullName evidence="5">EGF-like domain-containing protein</fullName>
    </recommendedName>
</protein>
<sequence>MRVASPIESGLVLIFFVKFTRSDLLTDKSRVRGNCTNSQVESCLPGRCKVAPRESPELYTCICPRTTYLTRRFNPQKESLFQVGCASLPYDPCMVCHERNTVRCTQVSPTEALCQCYSEYSTATNCHKQKNPCLEVPLGASLSGAAACKTDEGNLCIPELGTERYTCVCLHPFQSSKTQTFPNCLGEPEKLCDRQLCVGFRPFRPKGMTITPQRVIVTKDLDSTENEHAICAGNGSCRCPSNWYGEHCTRRKGKPRENSWTTWSPCHPDCLDTSILSAVMGVSGVGYKISKAICTIQEPRFCEGKFRTWIRCKVTSLCIKENQRFLTFPPDVALAATKALKPSSNKHASAQTGVPASLFWNEKQCLFTVFISVTVLGSVLSVIFMEIITAIRMPKEEIRRKSISNVDHQ</sequence>
<dbReference type="AlphaFoldDB" id="W6V909"/>
<dbReference type="Proteomes" id="UP000019149">
    <property type="component" value="Unassembled WGS sequence"/>
</dbReference>
<organism evidence="3 4">
    <name type="scientific">Echinococcus granulosus</name>
    <name type="common">Hydatid tapeworm</name>
    <dbReference type="NCBI Taxonomy" id="6210"/>
    <lineage>
        <taxon>Eukaryota</taxon>
        <taxon>Metazoa</taxon>
        <taxon>Spiralia</taxon>
        <taxon>Lophotrochozoa</taxon>
        <taxon>Platyhelminthes</taxon>
        <taxon>Cestoda</taxon>
        <taxon>Eucestoda</taxon>
        <taxon>Cyclophyllidea</taxon>
        <taxon>Taeniidae</taxon>
        <taxon>Echinococcus</taxon>
        <taxon>Echinococcus granulosus group</taxon>
    </lineage>
</organism>
<dbReference type="GeneID" id="36337838"/>
<dbReference type="CTD" id="36337838"/>
<accession>W6V909</accession>
<evidence type="ECO:0008006" key="5">
    <source>
        <dbReference type="Google" id="ProtNLM"/>
    </source>
</evidence>
<feature type="transmembrane region" description="Helical" evidence="1">
    <location>
        <begin position="366"/>
        <end position="391"/>
    </location>
</feature>
<evidence type="ECO:0000313" key="4">
    <source>
        <dbReference type="Proteomes" id="UP000019149"/>
    </source>
</evidence>
<keyword evidence="1" id="KW-1133">Transmembrane helix</keyword>
<reference evidence="3 4" key="1">
    <citation type="journal article" date="2013" name="Nat. Genet.">
        <title>The genome of the hydatid tapeworm Echinococcus granulosus.</title>
        <authorList>
            <person name="Zheng H."/>
            <person name="Zhang W."/>
            <person name="Zhang L."/>
            <person name="Zhang Z."/>
            <person name="Li J."/>
            <person name="Lu G."/>
            <person name="Zhu Y."/>
            <person name="Wang Y."/>
            <person name="Huang Y."/>
            <person name="Liu J."/>
            <person name="Kang H."/>
            <person name="Chen J."/>
            <person name="Wang L."/>
            <person name="Chen A."/>
            <person name="Yu S."/>
            <person name="Gao Z."/>
            <person name="Jin L."/>
            <person name="Gu W."/>
            <person name="Wang Z."/>
            <person name="Zhao L."/>
            <person name="Shi B."/>
            <person name="Wen H."/>
            <person name="Lin R."/>
            <person name="Jones M.K."/>
            <person name="Brejova B."/>
            <person name="Vinar T."/>
            <person name="Zhao G."/>
            <person name="McManus D.P."/>
            <person name="Chen Z."/>
            <person name="Zhou Y."/>
            <person name="Wang S."/>
        </authorList>
    </citation>
    <scope>NUCLEOTIDE SEQUENCE [LARGE SCALE GENOMIC DNA]</scope>
</reference>
<name>W6V909_ECHGR</name>
<feature type="signal peptide" evidence="2">
    <location>
        <begin position="1"/>
        <end position="22"/>
    </location>
</feature>
<dbReference type="EMBL" id="APAU02000009">
    <property type="protein sequence ID" value="EUB63029.1"/>
    <property type="molecule type" value="Genomic_DNA"/>
</dbReference>
<dbReference type="RefSeq" id="XP_024354225.1">
    <property type="nucleotide sequence ID" value="XM_024491372.1"/>
</dbReference>